<name>A0A7W8Z5C7_9ACTN</name>
<keyword evidence="3" id="KW-1185">Reference proteome</keyword>
<gene>
    <name evidence="2" type="ORF">BJ981_003239</name>
</gene>
<feature type="compositionally biased region" description="Low complexity" evidence="1">
    <location>
        <begin position="55"/>
        <end position="69"/>
    </location>
</feature>
<comment type="caution">
    <text evidence="2">The sequence shown here is derived from an EMBL/GenBank/DDBJ whole genome shotgun (WGS) entry which is preliminary data.</text>
</comment>
<dbReference type="Proteomes" id="UP000588112">
    <property type="component" value="Unassembled WGS sequence"/>
</dbReference>
<dbReference type="AlphaFoldDB" id="A0A7W8Z5C7"/>
<dbReference type="RefSeq" id="WP_184612186.1">
    <property type="nucleotide sequence ID" value="NZ_BOOS01000067.1"/>
</dbReference>
<proteinExistence type="predicted"/>
<evidence type="ECO:0000313" key="2">
    <source>
        <dbReference type="EMBL" id="MBB5627540.1"/>
    </source>
</evidence>
<sequence length="390" mass="42909">MIKDWEAGRHKPKDPYRILYSRIFGINDHELFSDDALATPFDMTADTTAWTPLPASASTGMSASTASTGDPRRQSADMEAMQAFRTADLQVGGGHLYASVVKYLETELGPRLFGIHGDESDTVFVAATALTEMAGWMAHDSGRDLLAEQHFDRALSLAKATDDRHLTAHILSSKSHLASHLRNADKAIELARIGQEFLRGSPNGILSARLFAMEARGYAGMGKADECLQLLKRAEEALEKGPAEKISHWVSNFDMGSLASEAAWSMAQLGNATETRRHAERIVSLRPVHRTRSRAFGRITLASACVQLGRFDEACTVTQEVLGSTQSLGSFLIIKKLHNLKLALASSGAVDSRTVRELIAQLEAVLEERLWLYQWLSQDEKRQVGRSCEL</sequence>
<dbReference type="InterPro" id="IPR011990">
    <property type="entry name" value="TPR-like_helical_dom_sf"/>
</dbReference>
<evidence type="ECO:0000313" key="3">
    <source>
        <dbReference type="Proteomes" id="UP000588112"/>
    </source>
</evidence>
<organism evidence="2 3">
    <name type="scientific">Sphaerisporangium krabiense</name>
    <dbReference type="NCBI Taxonomy" id="763782"/>
    <lineage>
        <taxon>Bacteria</taxon>
        <taxon>Bacillati</taxon>
        <taxon>Actinomycetota</taxon>
        <taxon>Actinomycetes</taxon>
        <taxon>Streptosporangiales</taxon>
        <taxon>Streptosporangiaceae</taxon>
        <taxon>Sphaerisporangium</taxon>
    </lineage>
</organism>
<protein>
    <submittedName>
        <fullName evidence="2">Tetratricopeptide (TPR) repeat protein</fullName>
    </submittedName>
</protein>
<evidence type="ECO:0000256" key="1">
    <source>
        <dbReference type="SAM" id="MobiDB-lite"/>
    </source>
</evidence>
<dbReference type="EMBL" id="JACHBR010000001">
    <property type="protein sequence ID" value="MBB5627540.1"/>
    <property type="molecule type" value="Genomic_DNA"/>
</dbReference>
<accession>A0A7W8Z5C7</accession>
<reference evidence="2 3" key="1">
    <citation type="submission" date="2020-08" db="EMBL/GenBank/DDBJ databases">
        <title>Sequencing the genomes of 1000 actinobacteria strains.</title>
        <authorList>
            <person name="Klenk H.-P."/>
        </authorList>
    </citation>
    <scope>NUCLEOTIDE SEQUENCE [LARGE SCALE GENOMIC DNA]</scope>
    <source>
        <strain evidence="2 3">DSM 45790</strain>
    </source>
</reference>
<dbReference type="SUPFAM" id="SSF48452">
    <property type="entry name" value="TPR-like"/>
    <property type="match status" value="1"/>
</dbReference>
<feature type="region of interest" description="Disordered" evidence="1">
    <location>
        <begin position="54"/>
        <end position="74"/>
    </location>
</feature>
<dbReference type="Gene3D" id="1.25.40.10">
    <property type="entry name" value="Tetratricopeptide repeat domain"/>
    <property type="match status" value="1"/>
</dbReference>